<comment type="cofactor">
    <cofactor evidence="4">
        <name>a divalent metal cation</name>
        <dbReference type="ChEBI" id="CHEBI:60240"/>
    </cofactor>
    <text evidence="4">Binds 2 divalent metal cations per subunit.</text>
</comment>
<feature type="binding site" evidence="4">
    <location>
        <position position="378"/>
    </location>
    <ligand>
        <name>Zn(2+)</name>
        <dbReference type="ChEBI" id="CHEBI:29105"/>
        <label>1</label>
    </ligand>
</feature>
<dbReference type="InterPro" id="IPR001559">
    <property type="entry name" value="Phosphotriesterase"/>
</dbReference>
<organism evidence="6 7">
    <name type="scientific">Bythopirellula polymerisocia</name>
    <dbReference type="NCBI Taxonomy" id="2528003"/>
    <lineage>
        <taxon>Bacteria</taxon>
        <taxon>Pseudomonadati</taxon>
        <taxon>Planctomycetota</taxon>
        <taxon>Planctomycetia</taxon>
        <taxon>Pirellulales</taxon>
        <taxon>Lacipirellulaceae</taxon>
        <taxon>Bythopirellula</taxon>
    </lineage>
</organism>
<dbReference type="Pfam" id="PF02126">
    <property type="entry name" value="PTE"/>
    <property type="match status" value="1"/>
</dbReference>
<dbReference type="InterPro" id="IPR006311">
    <property type="entry name" value="TAT_signal"/>
</dbReference>
<keyword evidence="7" id="KW-1185">Reference proteome</keyword>
<feature type="binding site" description="via carbamate group" evidence="4">
    <location>
        <position position="218"/>
    </location>
    <ligand>
        <name>Zn(2+)</name>
        <dbReference type="ChEBI" id="CHEBI:29105"/>
        <label>1</label>
    </ligand>
</feature>
<evidence type="ECO:0000256" key="4">
    <source>
        <dbReference type="PIRSR" id="PIRSR601559-51"/>
    </source>
</evidence>
<gene>
    <name evidence="6" type="ORF">Pla144_00010</name>
</gene>
<evidence type="ECO:0000313" key="6">
    <source>
        <dbReference type="EMBL" id="TWU29225.1"/>
    </source>
</evidence>
<dbReference type="SUPFAM" id="SSF51556">
    <property type="entry name" value="Metallo-dependent hydrolases"/>
    <property type="match status" value="1"/>
</dbReference>
<dbReference type="InterPro" id="IPR017947">
    <property type="entry name" value="AryldialkylPase_Zn-BS"/>
</dbReference>
<accession>A0A5C6CZ71</accession>
<reference evidence="6 7" key="1">
    <citation type="submission" date="2019-02" db="EMBL/GenBank/DDBJ databases">
        <title>Deep-cultivation of Planctomycetes and their phenomic and genomic characterization uncovers novel biology.</title>
        <authorList>
            <person name="Wiegand S."/>
            <person name="Jogler M."/>
            <person name="Boedeker C."/>
            <person name="Pinto D."/>
            <person name="Vollmers J."/>
            <person name="Rivas-Marin E."/>
            <person name="Kohn T."/>
            <person name="Peeters S.H."/>
            <person name="Heuer A."/>
            <person name="Rast P."/>
            <person name="Oberbeckmann S."/>
            <person name="Bunk B."/>
            <person name="Jeske O."/>
            <person name="Meyerdierks A."/>
            <person name="Storesund J.E."/>
            <person name="Kallscheuer N."/>
            <person name="Luecker S."/>
            <person name="Lage O.M."/>
            <person name="Pohl T."/>
            <person name="Merkel B.J."/>
            <person name="Hornburger P."/>
            <person name="Mueller R.-W."/>
            <person name="Bruemmer F."/>
            <person name="Labrenz M."/>
            <person name="Spormann A.M."/>
            <person name="Op Den Camp H."/>
            <person name="Overmann J."/>
            <person name="Amann R."/>
            <person name="Jetten M.S.M."/>
            <person name="Mascher T."/>
            <person name="Medema M.H."/>
            <person name="Devos D.P."/>
            <person name="Kaster A.-K."/>
            <person name="Ovreas L."/>
            <person name="Rohde M."/>
            <person name="Galperin M.Y."/>
            <person name="Jogler C."/>
        </authorList>
    </citation>
    <scope>NUCLEOTIDE SEQUENCE [LARGE SCALE GENOMIC DNA]</scope>
    <source>
        <strain evidence="6 7">Pla144</strain>
    </source>
</reference>
<dbReference type="PROSITE" id="PS51347">
    <property type="entry name" value="PHOSPHOTRIESTERASE_2"/>
    <property type="match status" value="1"/>
</dbReference>
<evidence type="ECO:0000256" key="5">
    <source>
        <dbReference type="PROSITE-ProRule" id="PRU00679"/>
    </source>
</evidence>
<dbReference type="PROSITE" id="PS51318">
    <property type="entry name" value="TAT"/>
    <property type="match status" value="1"/>
</dbReference>
<keyword evidence="1 4" id="KW-0479">Metal-binding</keyword>
<proteinExistence type="inferred from homology"/>
<evidence type="ECO:0000256" key="1">
    <source>
        <dbReference type="ARBA" id="ARBA00022723"/>
    </source>
</evidence>
<keyword evidence="2" id="KW-0378">Hydrolase</keyword>
<feature type="binding site" description="via carbamate group" evidence="4">
    <location>
        <position position="218"/>
    </location>
    <ligand>
        <name>Zn(2+)</name>
        <dbReference type="ChEBI" id="CHEBI:29105"/>
        <label>2</label>
    </ligand>
</feature>
<feature type="binding site" evidence="4">
    <location>
        <position position="62"/>
    </location>
    <ligand>
        <name>Zn(2+)</name>
        <dbReference type="ChEBI" id="CHEBI:29105"/>
        <label>1</label>
    </ligand>
</feature>
<sequence>MSRDFLSSRREFLERAAVSTAALAASSPLAFGQADASANADKQAMTVRGPISPSKLGTTLMHEHIYSNFTGYYELTLPMYDRVDKDKYFATSPEAKIQMKDLAYLNMGGFIFSKDGWNLAEKQLMEHEITSFAESGGHSILEVTPWGKGQDDDFHTTLRELSEKTGVNIICSTGLYGGDDHFWYDEALAMSDSQLIETFMGHVEKGFGDSGVRAGSLKTAPNVWTENEQRAARAVIAVQQKTGLPYTIHHGANMGPKEAEEMQQGIVKFGTNPECTILAHVQKFLVNYSLKSVVKNPEGRIAVDLDFYRRMLDQGFILSFDTFSTNMGLELFEFLLEDNGDVPNAFEGASGDNDVEMLAMIYFLIQNGYSKQIVLSQDCYSKVHLRSYGGHGYTRVTNFALPLLKNVGVSDEALHDMVVGNPARLLAV</sequence>
<feature type="binding site" evidence="4">
    <location>
        <position position="280"/>
    </location>
    <ligand>
        <name>Zn(2+)</name>
        <dbReference type="ChEBI" id="CHEBI:29105"/>
        <label>2</label>
    </ligand>
</feature>
<dbReference type="Gene3D" id="3.20.20.140">
    <property type="entry name" value="Metal-dependent hydrolases"/>
    <property type="match status" value="1"/>
</dbReference>
<evidence type="ECO:0000256" key="3">
    <source>
        <dbReference type="PIRSR" id="PIRSR601559-50"/>
    </source>
</evidence>
<dbReference type="OrthoDB" id="262432at2"/>
<name>A0A5C6CZ71_9BACT</name>
<feature type="modified residue" description="N6-carboxylysine" evidence="3 5">
    <location>
        <position position="218"/>
    </location>
</feature>
<dbReference type="AlphaFoldDB" id="A0A5C6CZ71"/>
<dbReference type="PROSITE" id="PS01322">
    <property type="entry name" value="PHOSPHOTRIESTERASE_1"/>
    <property type="match status" value="1"/>
</dbReference>
<feature type="binding site" evidence="4">
    <location>
        <position position="64"/>
    </location>
    <ligand>
        <name>Zn(2+)</name>
        <dbReference type="ChEBI" id="CHEBI:29105"/>
        <label>1</label>
    </ligand>
</feature>
<dbReference type="InterPro" id="IPR032466">
    <property type="entry name" value="Metal_Hydrolase"/>
</dbReference>
<dbReference type="PANTHER" id="PTHR10819">
    <property type="entry name" value="PHOSPHOTRIESTERASE-RELATED"/>
    <property type="match status" value="1"/>
</dbReference>
<comment type="caution">
    <text evidence="6">The sequence shown here is derived from an EMBL/GenBank/DDBJ whole genome shotgun (WGS) entry which is preliminary data.</text>
</comment>
<protein>
    <recommendedName>
        <fullName evidence="8">Parathion hydrolase</fullName>
    </recommendedName>
</protein>
<evidence type="ECO:0000256" key="2">
    <source>
        <dbReference type="ARBA" id="ARBA00022801"/>
    </source>
</evidence>
<comment type="similarity">
    <text evidence="5">Belongs to the metallo-dependent hydrolases superfamily. Phosphotriesterase family.</text>
</comment>
<dbReference type="Proteomes" id="UP000318437">
    <property type="component" value="Unassembled WGS sequence"/>
</dbReference>
<dbReference type="PANTHER" id="PTHR10819:SF3">
    <property type="entry name" value="PHOSPHOTRIESTERASE-RELATED PROTEIN"/>
    <property type="match status" value="1"/>
</dbReference>
<feature type="binding site" evidence="4">
    <location>
        <position position="249"/>
    </location>
    <ligand>
        <name>Zn(2+)</name>
        <dbReference type="ChEBI" id="CHEBI:29105"/>
        <label>2</label>
    </ligand>
</feature>
<dbReference type="GO" id="GO:0008270">
    <property type="term" value="F:zinc ion binding"/>
    <property type="evidence" value="ECO:0007669"/>
    <property type="project" value="InterPro"/>
</dbReference>
<dbReference type="RefSeq" id="WP_146447286.1">
    <property type="nucleotide sequence ID" value="NZ_SJPS01000001.1"/>
</dbReference>
<dbReference type="GO" id="GO:0016788">
    <property type="term" value="F:hydrolase activity, acting on ester bonds"/>
    <property type="evidence" value="ECO:0007669"/>
    <property type="project" value="InterPro"/>
</dbReference>
<dbReference type="EMBL" id="SJPS01000001">
    <property type="protein sequence ID" value="TWU29225.1"/>
    <property type="molecule type" value="Genomic_DNA"/>
</dbReference>
<evidence type="ECO:0000313" key="7">
    <source>
        <dbReference type="Proteomes" id="UP000318437"/>
    </source>
</evidence>
<evidence type="ECO:0008006" key="8">
    <source>
        <dbReference type="Google" id="ProtNLM"/>
    </source>
</evidence>